<feature type="compositionally biased region" description="Polar residues" evidence="6">
    <location>
        <begin position="327"/>
        <end position="354"/>
    </location>
</feature>
<comment type="subcellular location">
    <subcellularLocation>
        <location evidence="1">Membrane</location>
        <topology evidence="1">Multi-pass membrane protein</topology>
    </subcellularLocation>
</comment>
<reference evidence="8 9" key="1">
    <citation type="journal article" date="2016" name="Sci. Rep.">
        <title>Insights into Adaptations to a Near-Obligate Nematode Endoparasitic Lifestyle from the Finished Genome of Drechmeria coniospora.</title>
        <authorList>
            <person name="Zhang L."/>
            <person name="Zhou Z."/>
            <person name="Guo Q."/>
            <person name="Fokkens L."/>
            <person name="Miskei M."/>
            <person name="Pocsi I."/>
            <person name="Zhang W."/>
            <person name="Chen M."/>
            <person name="Wang L."/>
            <person name="Sun Y."/>
            <person name="Donzelli B.G."/>
            <person name="Gibson D.M."/>
            <person name="Nelson D.R."/>
            <person name="Luo J.G."/>
            <person name="Rep M."/>
            <person name="Liu H."/>
            <person name="Yang S."/>
            <person name="Wang J."/>
            <person name="Krasnoff S.B."/>
            <person name="Xu Y."/>
            <person name="Molnar I."/>
            <person name="Lin M."/>
        </authorList>
    </citation>
    <scope>NUCLEOTIDE SEQUENCE [LARGE SCALE GENOMIC DNA]</scope>
    <source>
        <strain evidence="8 9">ARSEF 6962</strain>
    </source>
</reference>
<feature type="region of interest" description="Disordered" evidence="6">
    <location>
        <begin position="264"/>
        <end position="355"/>
    </location>
</feature>
<evidence type="ECO:0000256" key="4">
    <source>
        <dbReference type="ARBA" id="ARBA00022989"/>
    </source>
</evidence>
<evidence type="ECO:0000256" key="6">
    <source>
        <dbReference type="SAM" id="MobiDB-lite"/>
    </source>
</evidence>
<gene>
    <name evidence="8" type="ORF">DCS_05714</name>
</gene>
<organism evidence="8 9">
    <name type="scientific">Drechmeria coniospora</name>
    <name type="common">Nematophagous fungus</name>
    <name type="synonym">Meria coniospora</name>
    <dbReference type="NCBI Taxonomy" id="98403"/>
    <lineage>
        <taxon>Eukaryota</taxon>
        <taxon>Fungi</taxon>
        <taxon>Dikarya</taxon>
        <taxon>Ascomycota</taxon>
        <taxon>Pezizomycotina</taxon>
        <taxon>Sordariomycetes</taxon>
        <taxon>Hypocreomycetidae</taxon>
        <taxon>Hypocreales</taxon>
        <taxon>Ophiocordycipitaceae</taxon>
        <taxon>Drechmeria</taxon>
    </lineage>
</organism>
<dbReference type="GeneID" id="63718357"/>
<dbReference type="Proteomes" id="UP000076580">
    <property type="component" value="Chromosome 02"/>
</dbReference>
<keyword evidence="9" id="KW-1185">Reference proteome</keyword>
<keyword evidence="3 7" id="KW-0812">Transmembrane</keyword>
<feature type="compositionally biased region" description="Basic and acidic residues" evidence="6">
    <location>
        <begin position="299"/>
        <end position="318"/>
    </location>
</feature>
<evidence type="ECO:0000256" key="7">
    <source>
        <dbReference type="SAM" id="Phobius"/>
    </source>
</evidence>
<accession>A0A151GNK0</accession>
<evidence type="ECO:0000256" key="2">
    <source>
        <dbReference type="ARBA" id="ARBA00005335"/>
    </source>
</evidence>
<protein>
    <submittedName>
        <fullName evidence="8">UPF0220 domain protein</fullName>
    </submittedName>
</protein>
<dbReference type="InterPro" id="IPR007919">
    <property type="entry name" value="UPF0220"/>
</dbReference>
<evidence type="ECO:0000256" key="1">
    <source>
        <dbReference type="ARBA" id="ARBA00004141"/>
    </source>
</evidence>
<evidence type="ECO:0000256" key="3">
    <source>
        <dbReference type="ARBA" id="ARBA00022692"/>
    </source>
</evidence>
<keyword evidence="5 7" id="KW-0472">Membrane</keyword>
<feature type="compositionally biased region" description="Polar residues" evidence="6">
    <location>
        <begin position="280"/>
        <end position="291"/>
    </location>
</feature>
<dbReference type="InParanoid" id="A0A151GNK0"/>
<feature type="transmembrane region" description="Helical" evidence="7">
    <location>
        <begin position="191"/>
        <end position="215"/>
    </location>
</feature>
<dbReference type="GO" id="GO:0016020">
    <property type="term" value="C:membrane"/>
    <property type="evidence" value="ECO:0007669"/>
    <property type="project" value="UniProtKB-SubCell"/>
</dbReference>
<dbReference type="STRING" id="98403.A0A151GNK0"/>
<evidence type="ECO:0000313" key="8">
    <source>
        <dbReference type="EMBL" id="KYK58697.1"/>
    </source>
</evidence>
<dbReference type="Pfam" id="PF05255">
    <property type="entry name" value="UPF0220"/>
    <property type="match status" value="1"/>
</dbReference>
<dbReference type="AlphaFoldDB" id="A0A151GNK0"/>
<name>A0A151GNK0_DRECN</name>
<keyword evidence="4 7" id="KW-1133">Transmembrane helix</keyword>
<proteinExistence type="inferred from homology"/>
<comment type="similarity">
    <text evidence="2">Belongs to the UPF0220 family.</text>
</comment>
<dbReference type="RefSeq" id="XP_040658049.1">
    <property type="nucleotide sequence ID" value="XM_040803016.1"/>
</dbReference>
<feature type="compositionally biased region" description="Basic residues" evidence="6">
    <location>
        <begin position="264"/>
        <end position="279"/>
    </location>
</feature>
<feature type="region of interest" description="Disordered" evidence="6">
    <location>
        <begin position="379"/>
        <end position="405"/>
    </location>
</feature>
<sequence>MAYRVPTVYDSHPDTLRRNSSAIDRRFLDTHVAGPPPLRFSSSSTPSDASASASSALLLLVDSLRRLRLRLLPPTPTANVPTSSRIHDGQHGMEEERLWKFRKPEWLNTVWARSSGIYGAGALFSLAFYVMLDSAVWSKSARNGSSIHVKFVDWLPLIFSSLGMLIINSVEKQRLSADSFSYSGSGVAWKARVVLFLGFASLAGGMAGGVTVFVLKFIVPGVAMPALGMGIENVVSNALVGLSACDNTCATEQLLSTSKHALAKHAPTKHVNTKHKSRQHQPSPLGTSSLHSPRHRLRTPPERADDPAPMSERLRRPETGAVRARGTKTSDTVRPNLFRSQLTRRPTATSSAHPTETLRLADVDVLSDSSEIVVRNPQGEIELGDPPALPLEEQDEQAEDRREAERERRRLAEAVKHHAVNHGAVADQPEAEELLEAVRADLRAKVAALADDNWMFEAEEPTRG</sequence>
<dbReference type="EMBL" id="LAYC01000002">
    <property type="protein sequence ID" value="KYK58697.1"/>
    <property type="molecule type" value="Genomic_DNA"/>
</dbReference>
<dbReference type="PANTHER" id="PTHR13180">
    <property type="entry name" value="SMALL MEMBRANE PROTEIN-RELATED"/>
    <property type="match status" value="1"/>
</dbReference>
<comment type="caution">
    <text evidence="8">The sequence shown here is derived from an EMBL/GenBank/DDBJ whole genome shotgun (WGS) entry which is preliminary data.</text>
</comment>
<feature type="transmembrane region" description="Helical" evidence="7">
    <location>
        <begin position="110"/>
        <end position="131"/>
    </location>
</feature>
<feature type="transmembrane region" description="Helical" evidence="7">
    <location>
        <begin position="151"/>
        <end position="170"/>
    </location>
</feature>
<evidence type="ECO:0000313" key="9">
    <source>
        <dbReference type="Proteomes" id="UP000076580"/>
    </source>
</evidence>
<evidence type="ECO:0000256" key="5">
    <source>
        <dbReference type="ARBA" id="ARBA00023136"/>
    </source>
</evidence>